<dbReference type="InterPro" id="IPR036179">
    <property type="entry name" value="Ig-like_dom_sf"/>
</dbReference>
<reference evidence="4 5" key="1">
    <citation type="journal article" date="2018" name="Nat. Ecol. Evol.">
        <title>Genomic signatures of mitonuclear coevolution across populations of Tigriopus californicus.</title>
        <authorList>
            <person name="Barreto F.S."/>
            <person name="Watson E.T."/>
            <person name="Lima T.G."/>
            <person name="Willett C.S."/>
            <person name="Edmands S."/>
            <person name="Li W."/>
            <person name="Burton R.S."/>
        </authorList>
    </citation>
    <scope>NUCLEOTIDE SEQUENCE [LARGE SCALE GENOMIC DNA]</scope>
    <source>
        <strain evidence="4 5">San Diego</strain>
    </source>
</reference>
<gene>
    <name evidence="4" type="ORF">TCAL_06543</name>
</gene>
<dbReference type="EMBL" id="VCGU01000009">
    <property type="protein sequence ID" value="TRY71227.1"/>
    <property type="molecule type" value="Genomic_DNA"/>
</dbReference>
<organism evidence="4 5">
    <name type="scientific">Tigriopus californicus</name>
    <name type="common">Marine copepod</name>
    <dbReference type="NCBI Taxonomy" id="6832"/>
    <lineage>
        <taxon>Eukaryota</taxon>
        <taxon>Metazoa</taxon>
        <taxon>Ecdysozoa</taxon>
        <taxon>Arthropoda</taxon>
        <taxon>Crustacea</taxon>
        <taxon>Multicrustacea</taxon>
        <taxon>Hexanauplia</taxon>
        <taxon>Copepoda</taxon>
        <taxon>Harpacticoida</taxon>
        <taxon>Harpacticidae</taxon>
        <taxon>Tigriopus</taxon>
    </lineage>
</organism>
<dbReference type="InterPro" id="IPR007110">
    <property type="entry name" value="Ig-like_dom"/>
</dbReference>
<accession>A0A553P0M4</accession>
<dbReference type="Proteomes" id="UP000318571">
    <property type="component" value="Chromosome 9"/>
</dbReference>
<name>A0A553P0M4_TIGCA</name>
<protein>
    <recommendedName>
        <fullName evidence="3">Ig-like domain-containing protein</fullName>
    </recommendedName>
</protein>
<evidence type="ECO:0000313" key="5">
    <source>
        <dbReference type="Proteomes" id="UP000318571"/>
    </source>
</evidence>
<dbReference type="PROSITE" id="PS50835">
    <property type="entry name" value="IG_LIKE"/>
    <property type="match status" value="1"/>
</dbReference>
<keyword evidence="2" id="KW-1133">Transmembrane helix</keyword>
<keyword evidence="5" id="KW-1185">Reference proteome</keyword>
<feature type="region of interest" description="Disordered" evidence="1">
    <location>
        <begin position="406"/>
        <end position="434"/>
    </location>
</feature>
<evidence type="ECO:0000313" key="4">
    <source>
        <dbReference type="EMBL" id="TRY71227.1"/>
    </source>
</evidence>
<keyword evidence="2" id="KW-0472">Membrane</keyword>
<sequence>MTKIGSFGVLIILTVIYVPYEASLISLFTGGSDKDIPVPKLILAPANATISPNVSVTLGCKSNVPASQCQWAFYSTVEPEKRKNLTPFSPSSPNERKKQFGGRAENDCSLTIHKIAAKYDGKWICSILPVSGDQKFLISKPAFLHIYERPETPKSQGEIFADESDEIGREEEETTQNPRDPVKLPYFVIKRKPDNSLDVTWNLEHIQRDVDHCSWISPDRVRISSQNSLSDLVWTSQSNHSCGIQIQSQETSSNAGEWTVVAESEDDKPIISSQFYISPAPKHESSTVISTTAQYYTDAMDPSVSTNSDKKRHSVIGIDSEITKEPSGPQPVTYSHIIPKYERNNNHEYLTIQVPNLGSLKKRPNPEDTQYEQVNKPLPSYENQTEFATFGFASLRRPSKPRVAIRKVSSMSVTSAQSQGGASDSGVDSDQMDK</sequence>
<keyword evidence="2" id="KW-0812">Transmembrane</keyword>
<proteinExistence type="predicted"/>
<dbReference type="AlphaFoldDB" id="A0A553P0M4"/>
<comment type="caution">
    <text evidence="4">The sequence shown here is derived from an EMBL/GenBank/DDBJ whole genome shotgun (WGS) entry which is preliminary data.</text>
</comment>
<feature type="transmembrane region" description="Helical" evidence="2">
    <location>
        <begin position="7"/>
        <end position="28"/>
    </location>
</feature>
<feature type="region of interest" description="Disordered" evidence="1">
    <location>
        <begin position="84"/>
        <end position="103"/>
    </location>
</feature>
<dbReference type="InterPro" id="IPR013783">
    <property type="entry name" value="Ig-like_fold"/>
</dbReference>
<evidence type="ECO:0000256" key="2">
    <source>
        <dbReference type="SAM" id="Phobius"/>
    </source>
</evidence>
<evidence type="ECO:0000256" key="1">
    <source>
        <dbReference type="SAM" id="MobiDB-lite"/>
    </source>
</evidence>
<feature type="compositionally biased region" description="Low complexity" evidence="1">
    <location>
        <begin position="415"/>
        <end position="434"/>
    </location>
</feature>
<evidence type="ECO:0000259" key="3">
    <source>
        <dbReference type="PROSITE" id="PS50835"/>
    </source>
</evidence>
<dbReference type="SUPFAM" id="SSF48726">
    <property type="entry name" value="Immunoglobulin"/>
    <property type="match status" value="1"/>
</dbReference>
<dbReference type="Gene3D" id="2.60.40.10">
    <property type="entry name" value="Immunoglobulins"/>
    <property type="match status" value="1"/>
</dbReference>
<feature type="domain" description="Ig-like" evidence="3">
    <location>
        <begin position="39"/>
        <end position="127"/>
    </location>
</feature>